<evidence type="ECO:0000259" key="30">
    <source>
        <dbReference type="Pfam" id="PF00520"/>
    </source>
</evidence>
<keyword evidence="13" id="KW-0106">Calcium</keyword>
<dbReference type="GO" id="GO:0005975">
    <property type="term" value="P:carbohydrate metabolic process"/>
    <property type="evidence" value="ECO:0007669"/>
    <property type="project" value="InterPro"/>
</dbReference>
<dbReference type="GO" id="GO:0005886">
    <property type="term" value="C:plasma membrane"/>
    <property type="evidence" value="ECO:0007669"/>
    <property type="project" value="UniProtKB-SubCell"/>
</dbReference>
<dbReference type="FunFam" id="1.25.40.20:FF:000018">
    <property type="entry name" value="Transient receptor potential cation channel subfamily V member 1"/>
    <property type="match status" value="1"/>
</dbReference>
<dbReference type="GO" id="GO:0006098">
    <property type="term" value="P:pentose-phosphate shunt"/>
    <property type="evidence" value="ECO:0007669"/>
    <property type="project" value="UniProtKB-ARBA"/>
</dbReference>
<dbReference type="InterPro" id="IPR008347">
    <property type="entry name" value="TrpV1-4"/>
</dbReference>
<dbReference type="GO" id="GO:0098703">
    <property type="term" value="P:calcium ion import across plasma membrane"/>
    <property type="evidence" value="ECO:0007669"/>
    <property type="project" value="TreeGrafter"/>
</dbReference>
<feature type="transmembrane region" description="Helical" evidence="28">
    <location>
        <begin position="965"/>
        <end position="982"/>
    </location>
</feature>
<accession>A0A553QWV2</accession>
<dbReference type="GO" id="GO:0005262">
    <property type="term" value="F:calcium channel activity"/>
    <property type="evidence" value="ECO:0007669"/>
    <property type="project" value="UniProtKB-KW"/>
</dbReference>
<comment type="catalytic activity">
    <reaction evidence="20">
        <text>Ca(2+)(in) = Ca(2+)(out)</text>
        <dbReference type="Rhea" id="RHEA:29671"/>
        <dbReference type="ChEBI" id="CHEBI:29108"/>
    </reaction>
</comment>
<evidence type="ECO:0000256" key="14">
    <source>
        <dbReference type="ARBA" id="ARBA00022840"/>
    </source>
</evidence>
<evidence type="ECO:0000259" key="29">
    <source>
        <dbReference type="Pfam" id="PF00370"/>
    </source>
</evidence>
<keyword evidence="11" id="KW-0547">Nucleotide-binding</keyword>
<proteinExistence type="predicted"/>
<evidence type="ECO:0000256" key="12">
    <source>
        <dbReference type="ARBA" id="ARBA00022777"/>
    </source>
</evidence>
<dbReference type="PANTHER" id="PTHR10582">
    <property type="entry name" value="TRANSIENT RECEPTOR POTENTIAL ION CHANNEL PROTEIN"/>
    <property type="match status" value="1"/>
</dbReference>
<evidence type="ECO:0000256" key="8">
    <source>
        <dbReference type="ARBA" id="ARBA00022679"/>
    </source>
</evidence>
<protein>
    <recommendedName>
        <fullName evidence="24">Sedoheptulokinase</fullName>
        <ecNumber evidence="23">2.7.1.14</ecNumber>
    </recommendedName>
    <alternativeName>
        <fullName evidence="25">Carbohydrate kinase-like protein</fullName>
    </alternativeName>
</protein>
<keyword evidence="3" id="KW-0813">Transport</keyword>
<dbReference type="InterPro" id="IPR002110">
    <property type="entry name" value="Ankyrin_rpt"/>
</dbReference>
<dbReference type="Proteomes" id="UP000316079">
    <property type="component" value="Unassembled WGS sequence"/>
</dbReference>
<evidence type="ECO:0000256" key="23">
    <source>
        <dbReference type="ARBA" id="ARBA00066341"/>
    </source>
</evidence>
<evidence type="ECO:0000256" key="11">
    <source>
        <dbReference type="ARBA" id="ARBA00022741"/>
    </source>
</evidence>
<keyword evidence="9 28" id="KW-0812">Transmembrane</keyword>
<dbReference type="GO" id="GO:0050277">
    <property type="term" value="F:sedoheptulokinase activity"/>
    <property type="evidence" value="ECO:0007669"/>
    <property type="project" value="UniProtKB-EC"/>
</dbReference>
<evidence type="ECO:0000313" key="32">
    <source>
        <dbReference type="Proteomes" id="UP000316079"/>
    </source>
</evidence>
<evidence type="ECO:0000256" key="2">
    <source>
        <dbReference type="ARBA" id="ARBA00004651"/>
    </source>
</evidence>
<dbReference type="PROSITE" id="PS50297">
    <property type="entry name" value="ANK_REP_REGION"/>
    <property type="match status" value="1"/>
</dbReference>
<keyword evidence="18 28" id="KW-0472">Membrane</keyword>
<dbReference type="NCBIfam" id="TIGR00870">
    <property type="entry name" value="trp"/>
    <property type="match status" value="1"/>
</dbReference>
<evidence type="ECO:0000256" key="15">
    <source>
        <dbReference type="ARBA" id="ARBA00022989"/>
    </source>
</evidence>
<reference evidence="31 32" key="1">
    <citation type="journal article" date="2019" name="Sci. Data">
        <title>Hybrid genome assembly and annotation of Danionella translucida.</title>
        <authorList>
            <person name="Kadobianskyi M."/>
            <person name="Schulze L."/>
            <person name="Schuelke M."/>
            <person name="Judkewitz B."/>
        </authorList>
    </citation>
    <scope>NUCLEOTIDE SEQUENCE [LARGE SCALE GENOMIC DNA]</scope>
    <source>
        <strain evidence="31 32">Bolton</strain>
    </source>
</reference>
<dbReference type="InterPro" id="IPR036770">
    <property type="entry name" value="Ankyrin_rpt-contain_sf"/>
</dbReference>
<feature type="transmembrane region" description="Helical" evidence="28">
    <location>
        <begin position="988"/>
        <end position="1006"/>
    </location>
</feature>
<keyword evidence="17" id="KW-0406">Ion transport</keyword>
<feature type="transmembrane region" description="Helical" evidence="28">
    <location>
        <begin position="1027"/>
        <end position="1049"/>
    </location>
</feature>
<dbReference type="InterPro" id="IPR018484">
    <property type="entry name" value="FGGY_N"/>
</dbReference>
<feature type="domain" description="Ion transport" evidence="30">
    <location>
        <begin position="887"/>
        <end position="1157"/>
    </location>
</feature>
<evidence type="ECO:0000256" key="28">
    <source>
        <dbReference type="SAM" id="Phobius"/>
    </source>
</evidence>
<dbReference type="InterPro" id="IPR024862">
    <property type="entry name" value="TRPV"/>
</dbReference>
<evidence type="ECO:0000256" key="25">
    <source>
        <dbReference type="ARBA" id="ARBA00076706"/>
    </source>
</evidence>
<evidence type="ECO:0000256" key="20">
    <source>
        <dbReference type="ARBA" id="ARBA00036634"/>
    </source>
</evidence>
<dbReference type="SUPFAM" id="SSF48403">
    <property type="entry name" value="Ankyrin repeat"/>
    <property type="match status" value="1"/>
</dbReference>
<gene>
    <name evidence="31" type="ORF">DNTS_011372</name>
</gene>
<evidence type="ECO:0000256" key="24">
    <source>
        <dbReference type="ARBA" id="ARBA00069425"/>
    </source>
</evidence>
<dbReference type="GO" id="GO:0005524">
    <property type="term" value="F:ATP binding"/>
    <property type="evidence" value="ECO:0007669"/>
    <property type="project" value="UniProtKB-KW"/>
</dbReference>
<evidence type="ECO:0000256" key="9">
    <source>
        <dbReference type="ARBA" id="ARBA00022692"/>
    </source>
</evidence>
<evidence type="ECO:0000313" key="31">
    <source>
        <dbReference type="EMBL" id="TRY94451.1"/>
    </source>
</evidence>
<keyword evidence="5" id="KW-0963">Cytoplasm</keyword>
<comment type="caution">
    <text evidence="31">The sequence shown here is derived from an EMBL/GenBank/DDBJ whole genome shotgun (WGS) entry which is preliminary data.</text>
</comment>
<dbReference type="Gene3D" id="3.30.420.40">
    <property type="match status" value="2"/>
</dbReference>
<dbReference type="PROSITE" id="PS50088">
    <property type="entry name" value="ANK_REPEAT"/>
    <property type="match status" value="1"/>
</dbReference>
<evidence type="ECO:0000256" key="17">
    <source>
        <dbReference type="ARBA" id="ARBA00023065"/>
    </source>
</evidence>
<feature type="domain" description="Carbohydrate kinase FGGY N-terminal" evidence="29">
    <location>
        <begin position="12"/>
        <end position="260"/>
    </location>
</feature>
<feature type="transmembrane region" description="Helical" evidence="28">
    <location>
        <begin position="921"/>
        <end position="944"/>
    </location>
</feature>
<name>A0A553QWV2_9TELE</name>
<keyword evidence="7" id="KW-0107">Calcium channel</keyword>
<evidence type="ECO:0000256" key="18">
    <source>
        <dbReference type="ARBA" id="ARBA00023136"/>
    </source>
</evidence>
<evidence type="ECO:0000256" key="1">
    <source>
        <dbReference type="ARBA" id="ARBA00004496"/>
    </source>
</evidence>
<dbReference type="InterPro" id="IPR043129">
    <property type="entry name" value="ATPase_NBD"/>
</dbReference>
<organism evidence="31 32">
    <name type="scientific">Danionella cerebrum</name>
    <dbReference type="NCBI Taxonomy" id="2873325"/>
    <lineage>
        <taxon>Eukaryota</taxon>
        <taxon>Metazoa</taxon>
        <taxon>Chordata</taxon>
        <taxon>Craniata</taxon>
        <taxon>Vertebrata</taxon>
        <taxon>Euteleostomi</taxon>
        <taxon>Actinopterygii</taxon>
        <taxon>Neopterygii</taxon>
        <taxon>Teleostei</taxon>
        <taxon>Ostariophysi</taxon>
        <taxon>Cypriniformes</taxon>
        <taxon>Danionidae</taxon>
        <taxon>Danioninae</taxon>
        <taxon>Danionella</taxon>
    </lineage>
</organism>
<comment type="subcellular location">
    <subcellularLocation>
        <location evidence="2">Cell membrane</location>
        <topology evidence="2">Multi-pass membrane protein</topology>
    </subcellularLocation>
    <subcellularLocation>
        <location evidence="1">Cytoplasm</location>
    </subcellularLocation>
</comment>
<feature type="transmembrane region" description="Helical" evidence="28">
    <location>
        <begin position="1126"/>
        <end position="1149"/>
    </location>
</feature>
<evidence type="ECO:0000256" key="7">
    <source>
        <dbReference type="ARBA" id="ARBA00022673"/>
    </source>
</evidence>
<evidence type="ECO:0000256" key="22">
    <source>
        <dbReference type="ARBA" id="ARBA00057196"/>
    </source>
</evidence>
<dbReference type="CDD" id="cd07777">
    <property type="entry name" value="ASKHA_NBD_FGGY_SHK"/>
    <property type="match status" value="1"/>
</dbReference>
<evidence type="ECO:0000256" key="6">
    <source>
        <dbReference type="ARBA" id="ARBA00022568"/>
    </source>
</evidence>
<dbReference type="Pfam" id="PF00370">
    <property type="entry name" value="FGGY_N"/>
    <property type="match status" value="1"/>
</dbReference>
<keyword evidence="32" id="KW-1185">Reference proteome</keyword>
<keyword evidence="19" id="KW-0407">Ion channel</keyword>
<feature type="transmembrane region" description="Helical" evidence="28">
    <location>
        <begin position="880"/>
        <end position="901"/>
    </location>
</feature>
<dbReference type="InterPro" id="IPR005821">
    <property type="entry name" value="Ion_trans_dom"/>
</dbReference>
<keyword evidence="4" id="KW-1003">Cell membrane</keyword>
<evidence type="ECO:0000256" key="13">
    <source>
        <dbReference type="ARBA" id="ARBA00022837"/>
    </source>
</evidence>
<comment type="function">
    <text evidence="22">Acts as a modulator of macrophage activation through control of glucose metabolism.</text>
</comment>
<evidence type="ECO:0000256" key="21">
    <source>
        <dbReference type="ARBA" id="ARBA00052736"/>
    </source>
</evidence>
<evidence type="ECO:0000256" key="5">
    <source>
        <dbReference type="ARBA" id="ARBA00022490"/>
    </source>
</evidence>
<dbReference type="Pfam" id="PF00520">
    <property type="entry name" value="Ion_trans"/>
    <property type="match status" value="1"/>
</dbReference>
<keyword evidence="15 28" id="KW-1133">Transmembrane helix</keyword>
<dbReference type="EMBL" id="SRMA01025441">
    <property type="protein sequence ID" value="TRY94451.1"/>
    <property type="molecule type" value="Genomic_DNA"/>
</dbReference>
<comment type="catalytic activity">
    <reaction evidence="21">
        <text>sedoheptulose + ATP = D-sedoheptulose 7-phosphate + ADP + H(+)</text>
        <dbReference type="Rhea" id="RHEA:23844"/>
        <dbReference type="ChEBI" id="CHEBI:15378"/>
        <dbReference type="ChEBI" id="CHEBI:16802"/>
        <dbReference type="ChEBI" id="CHEBI:30616"/>
        <dbReference type="ChEBI" id="CHEBI:57483"/>
        <dbReference type="ChEBI" id="CHEBI:456216"/>
        <dbReference type="EC" id="2.7.1.14"/>
    </reaction>
</comment>
<feature type="repeat" description="ANK" evidence="26">
    <location>
        <begin position="650"/>
        <end position="682"/>
    </location>
</feature>
<evidence type="ECO:0000256" key="19">
    <source>
        <dbReference type="ARBA" id="ARBA00023303"/>
    </source>
</evidence>
<keyword evidence="8" id="KW-0808">Transferase</keyword>
<evidence type="ECO:0000256" key="27">
    <source>
        <dbReference type="SAM" id="MobiDB-lite"/>
    </source>
</evidence>
<feature type="region of interest" description="Disordered" evidence="27">
    <location>
        <begin position="496"/>
        <end position="518"/>
    </location>
</feature>
<dbReference type="GO" id="GO:0005737">
    <property type="term" value="C:cytoplasm"/>
    <property type="evidence" value="ECO:0007669"/>
    <property type="project" value="UniProtKB-SubCell"/>
</dbReference>
<dbReference type="EC" id="2.7.1.14" evidence="23"/>
<dbReference type="SUPFAM" id="SSF53067">
    <property type="entry name" value="Actin-like ATPase domain"/>
    <property type="match status" value="2"/>
</dbReference>
<dbReference type="STRING" id="623744.A0A553QWV2"/>
<evidence type="ECO:0000256" key="3">
    <source>
        <dbReference type="ARBA" id="ARBA00022448"/>
    </source>
</evidence>
<dbReference type="PRINTS" id="PR01768">
    <property type="entry name" value="TRPVRECEPTOR"/>
</dbReference>
<sequence length="1280" mass="144784">MATPSSVSEWFVLGVDLGSTSVKVALLNAQSGSVTDSKSFPTNSDLTCSSHTQAKEQDPVLIMAALDQCMEALPRSKLKDVKCIGVCGQMHGIMLWKSKSGCEWQSLDDTMRFVPRDVSQLITWQDGRCGAEFLSSLPKPDSHQCVATGFGCATVFWYMNHSPEFLSGYSSAGTIQDYLVSMLCDLDKCVMSGQNAASWGYFNTSTSQWNTQILRDAGFPLHLLPVVVDSGAMAGKTSSEWFGIPAHTPVGAALGDFQCSVYSCMMDHRDAVLNMSTSAQLTFSMPAEFTPPSSPDPLCPVAYFPYFHDSYLAVAASLNGGNVLATFVRMLDSWMKEFGLEVSESSIYSQLIQSALAQSDSSLTVTCTLLGERHDPNTSASVSQISPSNLSLGHVTRAVCRGVIENIATMMPAQKLRAAGVQRIIGSGSALSCNPVLQQEVERIFQFPIVYGKSVDSAVGVAMVFSDQTQENFDWCWETKRGIRMSKSKSSSISSFSLEADDQSMDESSKAKPKKSCLKDKMPMDSNYLDDVVEPSCTIKFNLHFDKGIRKVKEEPSQHETERFTIKRLFEAVSSGEVSKLQGLHMYLHKNMKRLTDSQYKSNGKTALLKALLNLKQGENETIEHLLEIAEKMGHLKEFINAAYTDSYYKGQTALHVAIERRSMKFVQMLVQKGADVHARACGKFFQPNQEMCFYFGELPMSLAACTNQPDIVDFLLDNPYQPVDVKQRDSHGNTVLHALVSIADNSPENTEFVIAIYDHILIKADQLHLKIKLEDIENNEGLTPIALAAKKGKLELFKHIVQRELRGYRHLSRKITEWAYGPVCSSLYDLSSLDSYEKNSALETIVYGSQIPNRLQMLNIEPLNRLITEKWNRFAHRMFLFNFIAYVAYLVVFTSSAFYLETENRNQSRPPFRYTQNWNGFLVMTGHIITTTGAFYFFIRGLIDMLRKRPRFQSLVIDGYTDQLFFLQAVLFLTSALLYCFSRDEYLAFLVLCLALSWINLLYFSRGSKNLGIYSVMIQKMVLGEIRRFLIVYMVFLIGFSTALVTLLDQESIQSRSGASRRQNVYPLTTPHSHKTRFTMTSETEYEPCKKPTYKNIYFTTLELFKFTIGMGDLEFTDHYKYKEVFYFLLIVYIVMTYILLLNMLIALMNQRVEDLSVESTNIWKLQRAITTLDMEWILPECLKRKLRSGEEKDLSGGREPDRRWCFSVEEVNWTQWNRKVGIINEDPGKCKEESSPTNVQKEPSRRGLLQTFSKRKTQRPPRREEQELTVLNPVSSMV</sequence>
<dbReference type="OrthoDB" id="10264182at2759"/>
<dbReference type="Gene3D" id="1.25.40.20">
    <property type="entry name" value="Ankyrin repeat-containing domain"/>
    <property type="match status" value="1"/>
</dbReference>
<dbReference type="PANTHER" id="PTHR10582:SF5">
    <property type="entry name" value="TRANSIENT RECEPTOR POTENTIAL CATION CHANNEL SUBFAMILY V MEMBER 2"/>
    <property type="match status" value="1"/>
</dbReference>
<dbReference type="FunFam" id="3.30.420.40:FF:000132">
    <property type="entry name" value="Sedoheptulokinase"/>
    <property type="match status" value="1"/>
</dbReference>
<evidence type="ECO:0000256" key="16">
    <source>
        <dbReference type="ARBA" id="ARBA00023043"/>
    </source>
</evidence>
<keyword evidence="10" id="KW-0677">Repeat</keyword>
<evidence type="ECO:0000256" key="10">
    <source>
        <dbReference type="ARBA" id="ARBA00022737"/>
    </source>
</evidence>
<dbReference type="SMART" id="SM00248">
    <property type="entry name" value="ANK"/>
    <property type="match status" value="5"/>
</dbReference>
<dbReference type="GO" id="GO:0071222">
    <property type="term" value="P:cellular response to lipopolysaccharide"/>
    <property type="evidence" value="ECO:0007669"/>
    <property type="project" value="UniProtKB-ARBA"/>
</dbReference>
<dbReference type="FunFam" id="3.30.420.40:FF:000111">
    <property type="entry name" value="Sedoheptulokinase"/>
    <property type="match status" value="1"/>
</dbReference>
<keyword evidence="16 26" id="KW-0040">ANK repeat</keyword>
<evidence type="ECO:0000256" key="26">
    <source>
        <dbReference type="PROSITE-ProRule" id="PRU00023"/>
    </source>
</evidence>
<feature type="region of interest" description="Disordered" evidence="27">
    <location>
        <begin position="1229"/>
        <end position="1280"/>
    </location>
</feature>
<keyword evidence="6" id="KW-0109">Calcium transport</keyword>
<keyword evidence="14" id="KW-0067">ATP-binding</keyword>
<evidence type="ECO:0000256" key="4">
    <source>
        <dbReference type="ARBA" id="ARBA00022475"/>
    </source>
</evidence>
<dbReference type="Pfam" id="PF12796">
    <property type="entry name" value="Ank_2"/>
    <property type="match status" value="1"/>
</dbReference>
<dbReference type="AlphaFoldDB" id="A0A553QWV2"/>
<keyword evidence="12" id="KW-0418">Kinase</keyword>